<comment type="function">
    <text evidence="10 12">Provides the precursors necessary for DNA synthesis. Catalyzes the biosynthesis of deoxyribonucleotides from the corresponding ribonucleotides.</text>
</comment>
<dbReference type="PROSITE" id="PS00092">
    <property type="entry name" value="N6_MTASE"/>
    <property type="match status" value="1"/>
</dbReference>
<organism evidence="14 15">
    <name type="scientific">Potamilus streckersoni</name>
    <dbReference type="NCBI Taxonomy" id="2493646"/>
    <lineage>
        <taxon>Eukaryota</taxon>
        <taxon>Metazoa</taxon>
        <taxon>Spiralia</taxon>
        <taxon>Lophotrochozoa</taxon>
        <taxon>Mollusca</taxon>
        <taxon>Bivalvia</taxon>
        <taxon>Autobranchia</taxon>
        <taxon>Heteroconchia</taxon>
        <taxon>Palaeoheterodonta</taxon>
        <taxon>Unionida</taxon>
        <taxon>Unionoidea</taxon>
        <taxon>Unionidae</taxon>
        <taxon>Ambleminae</taxon>
        <taxon>Lampsilini</taxon>
        <taxon>Potamilus</taxon>
    </lineage>
</organism>
<protein>
    <recommendedName>
        <fullName evidence="12">Ribonucleoside-diphosphate reductase</fullName>
        <ecNumber evidence="12">1.17.4.1</ecNumber>
    </recommendedName>
</protein>
<evidence type="ECO:0000256" key="2">
    <source>
        <dbReference type="ARBA" id="ARBA00010406"/>
    </source>
</evidence>
<dbReference type="GO" id="GO:0003677">
    <property type="term" value="F:DNA binding"/>
    <property type="evidence" value="ECO:0007669"/>
    <property type="project" value="InterPro"/>
</dbReference>
<comment type="caution">
    <text evidence="14">The sequence shown here is derived from an EMBL/GenBank/DDBJ whole genome shotgun (WGS) entry which is preliminary data.</text>
</comment>
<dbReference type="Pfam" id="PF03477">
    <property type="entry name" value="ATP-cone"/>
    <property type="match status" value="1"/>
</dbReference>
<dbReference type="GO" id="GO:0005524">
    <property type="term" value="F:ATP binding"/>
    <property type="evidence" value="ECO:0007669"/>
    <property type="project" value="UniProtKB-UniRule"/>
</dbReference>
<dbReference type="Pfam" id="PF01555">
    <property type="entry name" value="N6_N4_Mtase"/>
    <property type="match status" value="1"/>
</dbReference>
<proteinExistence type="inferred from homology"/>
<evidence type="ECO:0000256" key="4">
    <source>
        <dbReference type="ARBA" id="ARBA00022603"/>
    </source>
</evidence>
<comment type="similarity">
    <text evidence="1">Belongs to the N(4)/N(6)-methyltransferase family.</text>
</comment>
<dbReference type="GO" id="GO:0032259">
    <property type="term" value="P:methylation"/>
    <property type="evidence" value="ECO:0007669"/>
    <property type="project" value="UniProtKB-KW"/>
</dbReference>
<dbReference type="InterPro" id="IPR008926">
    <property type="entry name" value="RNR_R1-su_N"/>
</dbReference>
<dbReference type="Pfam" id="PF02867">
    <property type="entry name" value="Ribonuc_red_lgC"/>
    <property type="match status" value="1"/>
</dbReference>
<dbReference type="EC" id="1.17.4.1" evidence="12"/>
<dbReference type="GO" id="GO:0005971">
    <property type="term" value="C:ribonucleoside-diphosphate reductase complex"/>
    <property type="evidence" value="ECO:0007669"/>
    <property type="project" value="TreeGrafter"/>
</dbReference>
<dbReference type="Pfam" id="PF00317">
    <property type="entry name" value="Ribonuc_red_lgN"/>
    <property type="match status" value="1"/>
</dbReference>
<keyword evidence="4" id="KW-0489">Methyltransferase</keyword>
<dbReference type="SUPFAM" id="SSF53335">
    <property type="entry name" value="S-adenosyl-L-methionine-dependent methyltransferases"/>
    <property type="match status" value="3"/>
</dbReference>
<dbReference type="InterPro" id="IPR013509">
    <property type="entry name" value="RNR_lsu_N"/>
</dbReference>
<dbReference type="GO" id="GO:0004748">
    <property type="term" value="F:ribonucleoside-diphosphate reductase activity, thioredoxin disulfide as acceptor"/>
    <property type="evidence" value="ECO:0007669"/>
    <property type="project" value="UniProtKB-EC"/>
</dbReference>
<keyword evidence="15" id="KW-1185">Reference proteome</keyword>
<evidence type="ECO:0000256" key="6">
    <source>
        <dbReference type="ARBA" id="ARBA00022741"/>
    </source>
</evidence>
<dbReference type="InterPro" id="IPR013346">
    <property type="entry name" value="NrdE_NrdA_C"/>
</dbReference>
<dbReference type="Proteomes" id="UP001195483">
    <property type="component" value="Unassembled WGS sequence"/>
</dbReference>
<dbReference type="PANTHER" id="PTHR11573:SF6">
    <property type="entry name" value="RIBONUCLEOSIDE-DIPHOSPHATE REDUCTASE LARGE SUBUNIT"/>
    <property type="match status" value="1"/>
</dbReference>
<evidence type="ECO:0000256" key="5">
    <source>
        <dbReference type="ARBA" id="ARBA00022679"/>
    </source>
</evidence>
<dbReference type="GO" id="GO:0008170">
    <property type="term" value="F:N-methyltransferase activity"/>
    <property type="evidence" value="ECO:0007669"/>
    <property type="project" value="InterPro"/>
</dbReference>
<comment type="catalytic activity">
    <reaction evidence="12">
        <text>a 2'-deoxyribonucleoside 5'-diphosphate + [thioredoxin]-disulfide + H2O = a ribonucleoside 5'-diphosphate + [thioredoxin]-dithiol</text>
        <dbReference type="Rhea" id="RHEA:23252"/>
        <dbReference type="Rhea" id="RHEA-COMP:10698"/>
        <dbReference type="Rhea" id="RHEA-COMP:10700"/>
        <dbReference type="ChEBI" id="CHEBI:15377"/>
        <dbReference type="ChEBI" id="CHEBI:29950"/>
        <dbReference type="ChEBI" id="CHEBI:50058"/>
        <dbReference type="ChEBI" id="CHEBI:57930"/>
        <dbReference type="ChEBI" id="CHEBI:73316"/>
        <dbReference type="EC" id="1.17.4.1"/>
    </reaction>
</comment>
<evidence type="ECO:0000256" key="1">
    <source>
        <dbReference type="ARBA" id="ARBA00006594"/>
    </source>
</evidence>
<keyword evidence="8 12" id="KW-0560">Oxidoreductase</keyword>
<evidence type="ECO:0000313" key="14">
    <source>
        <dbReference type="EMBL" id="KAK3604923.1"/>
    </source>
</evidence>
<keyword evidence="9 12" id="KW-0215">Deoxyribonucleotide synthesis</keyword>
<evidence type="ECO:0000256" key="10">
    <source>
        <dbReference type="ARBA" id="ARBA00024942"/>
    </source>
</evidence>
<dbReference type="InterPro" id="IPR039718">
    <property type="entry name" value="Rrm1"/>
</dbReference>
<dbReference type="SUPFAM" id="SSF48168">
    <property type="entry name" value="R1 subunit of ribonucleotide reductase, N-terminal domain"/>
    <property type="match status" value="1"/>
</dbReference>
<accession>A0AAE0T7L8</accession>
<dbReference type="PROSITE" id="PS51161">
    <property type="entry name" value="ATP_CONE"/>
    <property type="match status" value="1"/>
</dbReference>
<dbReference type="NCBIfam" id="TIGR02506">
    <property type="entry name" value="NrdE_NrdA"/>
    <property type="match status" value="1"/>
</dbReference>
<reference evidence="14" key="2">
    <citation type="journal article" date="2021" name="Genome Biol. Evol.">
        <title>Developing a high-quality reference genome for a parasitic bivalve with doubly uniparental inheritance (Bivalvia: Unionida).</title>
        <authorList>
            <person name="Smith C.H."/>
        </authorList>
    </citation>
    <scope>NUCLEOTIDE SEQUENCE</scope>
    <source>
        <strain evidence="14">CHS0354</strain>
        <tissue evidence="14">Mantle</tissue>
    </source>
</reference>
<dbReference type="PRINTS" id="PR01183">
    <property type="entry name" value="RIBORDTASEM1"/>
</dbReference>
<dbReference type="EMBL" id="JAEAOA010000085">
    <property type="protein sequence ID" value="KAK3604923.1"/>
    <property type="molecule type" value="Genomic_DNA"/>
</dbReference>
<evidence type="ECO:0000256" key="11">
    <source>
        <dbReference type="PROSITE-ProRule" id="PRU00492"/>
    </source>
</evidence>
<evidence type="ECO:0000256" key="12">
    <source>
        <dbReference type="RuleBase" id="RU003410"/>
    </source>
</evidence>
<dbReference type="InterPro" id="IPR000788">
    <property type="entry name" value="RNR_lg_C"/>
</dbReference>
<keyword evidence="3" id="KW-0021">Allosteric enzyme</keyword>
<dbReference type="InterPro" id="IPR002941">
    <property type="entry name" value="DNA_methylase_N4/N6"/>
</dbReference>
<reference evidence="14" key="1">
    <citation type="journal article" date="2021" name="Genome Biol. Evol.">
        <title>A High-Quality Reference Genome for a Parasitic Bivalve with Doubly Uniparental Inheritance (Bivalvia: Unionida).</title>
        <authorList>
            <person name="Smith C.H."/>
        </authorList>
    </citation>
    <scope>NUCLEOTIDE SEQUENCE</scope>
    <source>
        <strain evidence="14">CHS0354</strain>
    </source>
</reference>
<reference evidence="14" key="3">
    <citation type="submission" date="2023-05" db="EMBL/GenBank/DDBJ databases">
        <authorList>
            <person name="Smith C.H."/>
        </authorList>
    </citation>
    <scope>NUCLEOTIDE SEQUENCE</scope>
    <source>
        <strain evidence="14">CHS0354</strain>
        <tissue evidence="14">Mantle</tissue>
    </source>
</reference>
<evidence type="ECO:0000256" key="9">
    <source>
        <dbReference type="ARBA" id="ARBA00023116"/>
    </source>
</evidence>
<evidence type="ECO:0000256" key="8">
    <source>
        <dbReference type="ARBA" id="ARBA00023002"/>
    </source>
</evidence>
<sequence>MYVIKRDGSKEEVKIEKILYAVSRACRGIDNVVPIEIAKRTINGLHEGSTTSELDNLSIETAVMLTMDEPNYSKVAARMLTESIWKEAGRGSAFRDYIKLVDELGLIDNKVRKLAEHDIQTLEYAITHERDDLFEYFGLKTLYDRYLLRHPVSRHAIERPQWMFMRVALGLSNTIEEAIEFYDIISQLKYLPSTPTLFNAGTKHPQLSSCYLLTIGEDSLESIYKAYSDCAQLSKWSGGIGIDWTRIRSSGSLIKGTNGRSNGIIPFLKVMDSSVHAVNQGGKRKGAAAIYLETWHADIEHFLDLRNNTGAEERRTHNLNLSLWISDLFMKRVEAGEKWSLFSPYDVPKLLDTYGDEFEKTYLDYELSGVAVKILESRALYARMMQTLAETGNGWICFKDVSNIRSAQTGKGKSIIHSSNLCTEILEVTSKDEVAVCNLGSINLAMFVNEKGELDLNGLRKVTRVATKFLDRVIDINFYPIPEAKHSNNKWRPVGLGIMGLQDVFFKMRIPFDSDESKRISTRISEVIYYEALSTSVELAKKEGRFPSFAESKYVDNVLQFDLAKGYGIDVPLNEDWNRLKNEIKTHGLKNSLLIAIAPTATIASIAGCYECIEPQVSNLFKRETLSGEFLQINKYLVKDLKSLNLWNSLIRSKIINGEGSVQGINEIPEEMQQLYKTTWEIKQKSLIDMAGMRSAFICQSQSLNLFIQDPTIGKLSSMYMYLWKAGLKTSYYLRSRAKTRIQKTTTTAPQVDSSSENRIVSESLTAKSVPISKHVQKVQREIPVLEATVSVLNLGEGIDVDKIISCSVDFNSITNDSDFKEDSVREVIILPILKELGYTEENIIRSKTLQHPYLRIGSKSRPVTLVPDYVIRIESNFAFVLDAKAPNQKIINDENVEQVYCYAAHPEIRSTYFALCNGVEFSVYKTTDTNQPILFFRLEAIDSRWEDLFKLLSSKSFQSGKNFSYQTKSVNPKRHVDFDYATRPLLEEIQVKKRAAKRHFGVHGYFTKQSWNVVSEYIRNFSQEGDLVLDPFGGSGVTAIEALMNNRKAINIDINPLAVFIVQSLVMPVKQYELVHAYEEVRNEYLKKEPKTKKEIKEVLQKYPHPNGHPLPKGSDVKTVSKLFSDKQTAQLALLKSIILKQKNKSIRSTLLLMFSGLVTKLNLTYHNSKIGGGDAAAFRYYRYRIAPEPTELDLMKYFQLRFIKVCAAKKEIEYYINENTISNAQILKGTATDLKFIKKESVDYIYTDPPYGKKIPYLDLSVMWNAWLDFDVTKKDYEQEAIEGGEHSKSKNQYNELISQSIKEMYRVLKFDRWMSFVFAHKDPEFWHLIINTAEGCGFEYVGAVPQKNGQTSFKKRQNPFTVLSGQLIINFKKIRNPRAIMKAHLGMNISEIVLQTIEGLIAKNNGATLEQINDELIIKGLELGFLDLLKKEYSDLTPILLDNFDYNETTEMFSIRKNTKFKTNIDVHLRIKYYLISYLRRMEREKKVAHFDEIVLAILPLLKNGNTPEEQTILNVLNDVAERRGQDGWREKKEGQLVIFD</sequence>
<dbReference type="Gene3D" id="3.40.50.150">
    <property type="entry name" value="Vaccinia Virus protein VP39"/>
    <property type="match status" value="2"/>
</dbReference>
<dbReference type="SUPFAM" id="SSF51998">
    <property type="entry name" value="PFL-like glycyl radical enzymes"/>
    <property type="match status" value="1"/>
</dbReference>
<evidence type="ECO:0000313" key="15">
    <source>
        <dbReference type="Proteomes" id="UP001195483"/>
    </source>
</evidence>
<dbReference type="GO" id="GO:0009263">
    <property type="term" value="P:deoxyribonucleotide biosynthetic process"/>
    <property type="evidence" value="ECO:0007669"/>
    <property type="project" value="UniProtKB-KW"/>
</dbReference>
<dbReference type="Gene3D" id="3.20.70.20">
    <property type="match status" value="1"/>
</dbReference>
<dbReference type="InterPro" id="IPR002052">
    <property type="entry name" value="DNA_methylase_N6_adenine_CS"/>
</dbReference>
<name>A0AAE0T7L8_9BIVA</name>
<evidence type="ECO:0000256" key="3">
    <source>
        <dbReference type="ARBA" id="ARBA00022533"/>
    </source>
</evidence>
<keyword evidence="6 11" id="KW-0547">Nucleotide-binding</keyword>
<gene>
    <name evidence="14" type="ORF">CHS0354_000587</name>
</gene>
<keyword evidence="7 11" id="KW-0067">ATP-binding</keyword>
<dbReference type="InterPro" id="IPR005144">
    <property type="entry name" value="ATP-cone_dom"/>
</dbReference>
<dbReference type="InterPro" id="IPR029063">
    <property type="entry name" value="SAM-dependent_MTases_sf"/>
</dbReference>
<comment type="similarity">
    <text evidence="2 12">Belongs to the ribonucleoside diphosphate reductase large chain family.</text>
</comment>
<dbReference type="CDD" id="cd01679">
    <property type="entry name" value="RNR_I"/>
    <property type="match status" value="1"/>
</dbReference>
<keyword evidence="5" id="KW-0808">Transferase</keyword>
<evidence type="ECO:0000256" key="7">
    <source>
        <dbReference type="ARBA" id="ARBA00022840"/>
    </source>
</evidence>
<dbReference type="PANTHER" id="PTHR11573">
    <property type="entry name" value="RIBONUCLEOSIDE-DIPHOSPHATE REDUCTASE LARGE CHAIN"/>
    <property type="match status" value="1"/>
</dbReference>
<evidence type="ECO:0000259" key="13">
    <source>
        <dbReference type="PROSITE" id="PS51161"/>
    </source>
</evidence>
<feature type="domain" description="ATP-cone" evidence="13">
    <location>
        <begin position="1"/>
        <end position="90"/>
    </location>
</feature>